<proteinExistence type="predicted"/>
<dbReference type="KEGG" id="nue:C5F50_06880"/>
<protein>
    <submittedName>
        <fullName evidence="1">Uncharacterized protein</fullName>
    </submittedName>
</protein>
<gene>
    <name evidence="1" type="ORF">C5F50_06880</name>
</gene>
<dbReference type="Proteomes" id="UP000509478">
    <property type="component" value="Chromosome"/>
</dbReference>
<accession>A0A7D5R835</accession>
<evidence type="ECO:0000313" key="1">
    <source>
        <dbReference type="EMBL" id="QLH07957.1"/>
    </source>
</evidence>
<reference evidence="1 2" key="1">
    <citation type="submission" date="2018-02" db="EMBL/GenBank/DDBJ databases">
        <title>Complete genome of Nitrosopumilus ureaphilus PS0.</title>
        <authorList>
            <person name="Qin W."/>
            <person name="Zheng Y."/>
            <person name="Stahl D.A."/>
        </authorList>
    </citation>
    <scope>NUCLEOTIDE SEQUENCE [LARGE SCALE GENOMIC DNA]</scope>
    <source>
        <strain evidence="1 2">PS0</strain>
    </source>
</reference>
<evidence type="ECO:0000313" key="2">
    <source>
        <dbReference type="Proteomes" id="UP000509478"/>
    </source>
</evidence>
<sequence>MLVTMQGVNQTMMHNMHSLQKSQITQSSVSKVECYVCGKGLEDGHCITAKTLPNGTVLFCDIHYSLQDLLGKV</sequence>
<dbReference type="AlphaFoldDB" id="A0A7D5R835"/>
<organism evidence="1 2">
    <name type="scientific">Nitrosopumilus ureiphilus</name>
    <dbReference type="NCBI Taxonomy" id="1470067"/>
    <lineage>
        <taxon>Archaea</taxon>
        <taxon>Nitrososphaerota</taxon>
        <taxon>Nitrososphaeria</taxon>
        <taxon>Nitrosopumilales</taxon>
        <taxon>Nitrosopumilaceae</taxon>
        <taxon>Nitrosopumilus</taxon>
    </lineage>
</organism>
<keyword evidence="2" id="KW-1185">Reference proteome</keyword>
<name>A0A7D5R835_9ARCH</name>
<dbReference type="EMBL" id="CP026995">
    <property type="protein sequence ID" value="QLH07957.1"/>
    <property type="molecule type" value="Genomic_DNA"/>
</dbReference>